<protein>
    <submittedName>
        <fullName evidence="1">Uncharacterized protein</fullName>
    </submittedName>
</protein>
<comment type="caution">
    <text evidence="1">The sequence shown here is derived from an EMBL/GenBank/DDBJ whole genome shotgun (WGS) entry which is preliminary data.</text>
</comment>
<gene>
    <name evidence="1" type="ORF">CASFOL_011203</name>
</gene>
<name>A0ABD3DV80_9LAMI</name>
<keyword evidence="2" id="KW-1185">Reference proteome</keyword>
<evidence type="ECO:0000313" key="2">
    <source>
        <dbReference type="Proteomes" id="UP001632038"/>
    </source>
</evidence>
<dbReference type="EMBL" id="JAVIJP010000013">
    <property type="protein sequence ID" value="KAL3646023.1"/>
    <property type="molecule type" value="Genomic_DNA"/>
</dbReference>
<accession>A0ABD3DV80</accession>
<organism evidence="1 2">
    <name type="scientific">Castilleja foliolosa</name>
    <dbReference type="NCBI Taxonomy" id="1961234"/>
    <lineage>
        <taxon>Eukaryota</taxon>
        <taxon>Viridiplantae</taxon>
        <taxon>Streptophyta</taxon>
        <taxon>Embryophyta</taxon>
        <taxon>Tracheophyta</taxon>
        <taxon>Spermatophyta</taxon>
        <taxon>Magnoliopsida</taxon>
        <taxon>eudicotyledons</taxon>
        <taxon>Gunneridae</taxon>
        <taxon>Pentapetalae</taxon>
        <taxon>asterids</taxon>
        <taxon>lamiids</taxon>
        <taxon>Lamiales</taxon>
        <taxon>Orobanchaceae</taxon>
        <taxon>Pedicularideae</taxon>
        <taxon>Castillejinae</taxon>
        <taxon>Castilleja</taxon>
    </lineage>
</organism>
<sequence>MLNNATRMAVGMSDRAYQSDARPDMKALNNYAIRVDHSEGIWENVPTI</sequence>
<evidence type="ECO:0000313" key="1">
    <source>
        <dbReference type="EMBL" id="KAL3646023.1"/>
    </source>
</evidence>
<reference evidence="2" key="1">
    <citation type="journal article" date="2024" name="IScience">
        <title>Strigolactones Initiate the Formation of Haustorium-like Structures in Castilleja.</title>
        <authorList>
            <person name="Buerger M."/>
            <person name="Peterson D."/>
            <person name="Chory J."/>
        </authorList>
    </citation>
    <scope>NUCLEOTIDE SEQUENCE [LARGE SCALE GENOMIC DNA]</scope>
</reference>
<proteinExistence type="predicted"/>
<dbReference type="Proteomes" id="UP001632038">
    <property type="component" value="Unassembled WGS sequence"/>
</dbReference>
<dbReference type="AlphaFoldDB" id="A0ABD3DV80"/>